<dbReference type="AlphaFoldDB" id="A0ABD1ZEQ2"/>
<proteinExistence type="predicted"/>
<organism evidence="2 3">
    <name type="scientific">Riccia fluitans</name>
    <dbReference type="NCBI Taxonomy" id="41844"/>
    <lineage>
        <taxon>Eukaryota</taxon>
        <taxon>Viridiplantae</taxon>
        <taxon>Streptophyta</taxon>
        <taxon>Embryophyta</taxon>
        <taxon>Marchantiophyta</taxon>
        <taxon>Marchantiopsida</taxon>
        <taxon>Marchantiidae</taxon>
        <taxon>Marchantiales</taxon>
        <taxon>Ricciaceae</taxon>
        <taxon>Riccia</taxon>
    </lineage>
</organism>
<dbReference type="InterPro" id="IPR051933">
    <property type="entry name" value="Resuscitation_pf_RpfB"/>
</dbReference>
<dbReference type="PANTHER" id="PTHR39160">
    <property type="entry name" value="CELL WALL-BINDING PROTEIN YOCH"/>
    <property type="match status" value="1"/>
</dbReference>
<dbReference type="EMBL" id="JBHFFA010000001">
    <property type="protein sequence ID" value="KAL2649833.1"/>
    <property type="molecule type" value="Genomic_DNA"/>
</dbReference>
<keyword evidence="3" id="KW-1185">Reference proteome</keyword>
<gene>
    <name evidence="2" type="ORF">R1flu_017961</name>
</gene>
<evidence type="ECO:0000256" key="1">
    <source>
        <dbReference type="ARBA" id="ARBA00022729"/>
    </source>
</evidence>
<comment type="caution">
    <text evidence="2">The sequence shown here is derived from an EMBL/GenBank/DDBJ whole genome shotgun (WGS) entry which is preliminary data.</text>
</comment>
<accession>A0ABD1ZEQ2</accession>
<evidence type="ECO:0000313" key="2">
    <source>
        <dbReference type="EMBL" id="KAL2649833.1"/>
    </source>
</evidence>
<name>A0ABD1ZEQ2_9MARC</name>
<dbReference type="PANTHER" id="PTHR39160:SF4">
    <property type="entry name" value="RESUSCITATION-PROMOTING FACTOR RPFB"/>
    <property type="match status" value="1"/>
</dbReference>
<dbReference type="CDD" id="cd22786">
    <property type="entry name" value="DPBB_YuiC-like"/>
    <property type="match status" value="1"/>
</dbReference>
<dbReference type="Proteomes" id="UP001605036">
    <property type="component" value="Unassembled WGS sequence"/>
</dbReference>
<evidence type="ECO:0000313" key="3">
    <source>
        <dbReference type="Proteomes" id="UP001605036"/>
    </source>
</evidence>
<protein>
    <submittedName>
        <fullName evidence="2">Uncharacterized protein</fullName>
    </submittedName>
</protein>
<keyword evidence="1" id="KW-0732">Signal</keyword>
<sequence>MPPYTVEIETTAYCSCGYCCNWEWGIRLPEKRLPFVAKYWTTRNLAGFPYYGLTSNGSIPAQARPPLFSKLSLIQYKNLPGRLLFPWRLLPRHGSIAADTDFYPFGTKMFVPGYGWGEVEDEEVRSKGKQE</sequence>
<reference evidence="2 3" key="1">
    <citation type="submission" date="2024-09" db="EMBL/GenBank/DDBJ databases">
        <title>Chromosome-scale assembly of Riccia fluitans.</title>
        <authorList>
            <person name="Paukszto L."/>
            <person name="Sawicki J."/>
            <person name="Karawczyk K."/>
            <person name="Piernik-Szablinska J."/>
            <person name="Szczecinska M."/>
            <person name="Mazdziarz M."/>
        </authorList>
    </citation>
    <scope>NUCLEOTIDE SEQUENCE [LARGE SCALE GENOMIC DNA]</scope>
    <source>
        <strain evidence="2">Rf_01</strain>
        <tissue evidence="2">Aerial parts of the thallus</tissue>
    </source>
</reference>